<dbReference type="InterPro" id="IPR026021">
    <property type="entry name" value="YdjA-like"/>
</dbReference>
<dbReference type="CDD" id="cd02135">
    <property type="entry name" value="YdjA-like"/>
    <property type="match status" value="1"/>
</dbReference>
<feature type="binding site" description="in other chain" evidence="8">
    <location>
        <begin position="19"/>
        <end position="21"/>
    </location>
    <ligand>
        <name>FMN</name>
        <dbReference type="ChEBI" id="CHEBI:58210"/>
        <note>ligand shared between dimeric partners</note>
    </ligand>
</feature>
<dbReference type="SUPFAM" id="SSF55469">
    <property type="entry name" value="FMN-dependent nitroreductase-like"/>
    <property type="match status" value="1"/>
</dbReference>
<gene>
    <name evidence="10" type="ORF">F1189_05100</name>
</gene>
<dbReference type="Proteomes" id="UP000325255">
    <property type="component" value="Unassembled WGS sequence"/>
</dbReference>
<evidence type="ECO:0000256" key="1">
    <source>
        <dbReference type="ARBA" id="ARBA00007118"/>
    </source>
</evidence>
<evidence type="ECO:0000256" key="2">
    <source>
        <dbReference type="ARBA" id="ARBA00022630"/>
    </source>
</evidence>
<keyword evidence="6 7" id="KW-0520">NAD</keyword>
<dbReference type="EC" id="1.-.-.-" evidence="7"/>
<dbReference type="OrthoDB" id="9804207at2"/>
<reference evidence="10 11" key="1">
    <citation type="submission" date="2019-09" db="EMBL/GenBank/DDBJ databases">
        <title>Genome sequence of Rhodovastum atsumiense, a diverse member of the Acetobacteraceae family of non-sulfur purple photosynthetic bacteria.</title>
        <authorList>
            <person name="Meyer T."/>
            <person name="Kyndt J."/>
        </authorList>
    </citation>
    <scope>NUCLEOTIDE SEQUENCE [LARGE SCALE GENOMIC DNA]</scope>
    <source>
        <strain evidence="10 11">DSM 21279</strain>
    </source>
</reference>
<keyword evidence="3 7" id="KW-0288">FMN</keyword>
<dbReference type="RefSeq" id="WP_150039548.1">
    <property type="nucleotide sequence ID" value="NZ_OW485601.1"/>
</dbReference>
<protein>
    <recommendedName>
        <fullName evidence="7">Putative NAD(P)H nitroreductase</fullName>
        <ecNumber evidence="7">1.-.-.-</ecNumber>
    </recommendedName>
</protein>
<comment type="similarity">
    <text evidence="1 7">Belongs to the nitroreductase family.</text>
</comment>
<comment type="caution">
    <text evidence="10">The sequence shown here is derived from an EMBL/GenBank/DDBJ whole genome shotgun (WGS) entry which is preliminary data.</text>
</comment>
<dbReference type="EMBL" id="VWPK01000006">
    <property type="protein sequence ID" value="KAA5613437.1"/>
    <property type="molecule type" value="Genomic_DNA"/>
</dbReference>
<evidence type="ECO:0000256" key="5">
    <source>
        <dbReference type="ARBA" id="ARBA00023002"/>
    </source>
</evidence>
<evidence type="ECO:0000256" key="4">
    <source>
        <dbReference type="ARBA" id="ARBA00022857"/>
    </source>
</evidence>
<organism evidence="10 11">
    <name type="scientific">Rhodovastum atsumiense</name>
    <dbReference type="NCBI Taxonomy" id="504468"/>
    <lineage>
        <taxon>Bacteria</taxon>
        <taxon>Pseudomonadati</taxon>
        <taxon>Pseudomonadota</taxon>
        <taxon>Alphaproteobacteria</taxon>
        <taxon>Acetobacterales</taxon>
        <taxon>Acetobacteraceae</taxon>
        <taxon>Rhodovastum</taxon>
    </lineage>
</organism>
<dbReference type="PANTHER" id="PTHR43821">
    <property type="entry name" value="NAD(P)H NITROREDUCTASE YDJA-RELATED"/>
    <property type="match status" value="1"/>
</dbReference>
<dbReference type="GO" id="GO:0016491">
    <property type="term" value="F:oxidoreductase activity"/>
    <property type="evidence" value="ECO:0007669"/>
    <property type="project" value="UniProtKB-UniRule"/>
</dbReference>
<proteinExistence type="inferred from homology"/>
<keyword evidence="5 7" id="KW-0560">Oxidoreductase</keyword>
<evidence type="ECO:0000256" key="6">
    <source>
        <dbReference type="ARBA" id="ARBA00023027"/>
    </source>
</evidence>
<dbReference type="InterPro" id="IPR000415">
    <property type="entry name" value="Nitroreductase-like"/>
</dbReference>
<sequence length="192" mass="20824">MTEAVAESIPDRLRFLLERQSCAALVAPAPDAAALRLMLQAAVRVPDHKRLRPYRFVIAEGEGLQRLGAIMERAAVAAGKPEEVVRRAPRMPLRAPMVITVVASPRPDPDVPAYDQELTAGCAVMALQMAAQALGYGAIWRSGWFMYDTLLQRELGLSQTERIVGFLYVGTPGRVLPPPPAAGDVDALVSRL</sequence>
<name>A0A5M6J030_9PROT</name>
<feature type="binding site" description="in other chain" evidence="8">
    <location>
        <begin position="140"/>
        <end position="142"/>
    </location>
    <ligand>
        <name>FMN</name>
        <dbReference type="ChEBI" id="CHEBI:58210"/>
        <note>ligand shared between dimeric partners</note>
    </ligand>
</feature>
<keyword evidence="2 7" id="KW-0285">Flavoprotein</keyword>
<evidence type="ECO:0000313" key="11">
    <source>
        <dbReference type="Proteomes" id="UP000325255"/>
    </source>
</evidence>
<dbReference type="AlphaFoldDB" id="A0A5M6J030"/>
<feature type="binding site" evidence="8">
    <location>
        <position position="48"/>
    </location>
    <ligand>
        <name>FMN</name>
        <dbReference type="ChEBI" id="CHEBI:58210"/>
        <note>ligand shared between dimeric partners</note>
    </ligand>
</feature>
<keyword evidence="11" id="KW-1185">Reference proteome</keyword>
<evidence type="ECO:0000256" key="8">
    <source>
        <dbReference type="PIRSR" id="PIRSR000232-1"/>
    </source>
</evidence>
<accession>A0A5M6J030</accession>
<feature type="binding site" evidence="8">
    <location>
        <position position="44"/>
    </location>
    <ligand>
        <name>FMN</name>
        <dbReference type="ChEBI" id="CHEBI:58210"/>
        <note>ligand shared between dimeric partners</note>
    </ligand>
</feature>
<evidence type="ECO:0000259" key="9">
    <source>
        <dbReference type="Pfam" id="PF00881"/>
    </source>
</evidence>
<evidence type="ECO:0000256" key="7">
    <source>
        <dbReference type="PIRNR" id="PIRNR000232"/>
    </source>
</evidence>
<dbReference type="InterPro" id="IPR052530">
    <property type="entry name" value="NAD(P)H_nitroreductase"/>
</dbReference>
<comment type="cofactor">
    <cofactor evidence="8">
        <name>FMN</name>
        <dbReference type="ChEBI" id="CHEBI:58210"/>
    </cofactor>
    <text evidence="8">Binds 1 FMN per subunit.</text>
</comment>
<keyword evidence="4 7" id="KW-0521">NADP</keyword>
<feature type="domain" description="Nitroreductase" evidence="9">
    <location>
        <begin position="18"/>
        <end position="170"/>
    </location>
</feature>
<dbReference type="PANTHER" id="PTHR43821:SF1">
    <property type="entry name" value="NAD(P)H NITROREDUCTASE YDJA-RELATED"/>
    <property type="match status" value="1"/>
</dbReference>
<evidence type="ECO:0000313" key="10">
    <source>
        <dbReference type="EMBL" id="KAA5613437.1"/>
    </source>
</evidence>
<dbReference type="Pfam" id="PF00881">
    <property type="entry name" value="Nitroreductase"/>
    <property type="match status" value="1"/>
</dbReference>
<dbReference type="InterPro" id="IPR029479">
    <property type="entry name" value="Nitroreductase"/>
</dbReference>
<evidence type="ECO:0000256" key="3">
    <source>
        <dbReference type="ARBA" id="ARBA00022643"/>
    </source>
</evidence>
<dbReference type="PIRSF" id="PIRSF000232">
    <property type="entry name" value="YdjA"/>
    <property type="match status" value="1"/>
</dbReference>
<dbReference type="Gene3D" id="3.40.109.10">
    <property type="entry name" value="NADH Oxidase"/>
    <property type="match status" value="1"/>
</dbReference>